<protein>
    <submittedName>
        <fullName evidence="7">CDP-glycerol:poly(Glycerophosphate) glycerophosphotransferase</fullName>
        <ecNumber evidence="7">2.7.8.12</ecNumber>
    </submittedName>
</protein>
<evidence type="ECO:0000313" key="8">
    <source>
        <dbReference type="Proteomes" id="UP000278437"/>
    </source>
</evidence>
<keyword evidence="8" id="KW-1185">Reference proteome</keyword>
<dbReference type="Pfam" id="PF04464">
    <property type="entry name" value="Glyphos_transf"/>
    <property type="match status" value="1"/>
</dbReference>
<dbReference type="SUPFAM" id="SSF53756">
    <property type="entry name" value="UDP-Glycosyltransferase/glycogen phosphorylase"/>
    <property type="match status" value="1"/>
</dbReference>
<organism evidence="7 8">
    <name type="scientific">Shewanella khirikhana</name>
    <dbReference type="NCBI Taxonomy" id="1965282"/>
    <lineage>
        <taxon>Bacteria</taxon>
        <taxon>Pseudomonadati</taxon>
        <taxon>Pseudomonadota</taxon>
        <taxon>Gammaproteobacteria</taxon>
        <taxon>Alteromonadales</taxon>
        <taxon>Shewanellaceae</taxon>
        <taxon>Shewanella</taxon>
    </lineage>
</organism>
<keyword evidence="3" id="KW-1003">Cell membrane</keyword>
<sequence length="412" mass="46394">MAGFGLKTLTFYGARLLCKLLYGLSGLFPRQAGKVCVGAYQNRFTDNSKYLYLHLSTLPQLKVIWVTGDSELAARLNEQGLNAAERWSLKGIWHALTAGTYVYSAYVGDINQWLGKGARRMNLWHGSPMKAIEFDITTGPMAERFQPPYGLLKRLKYHQEYLRPDLMLAPSEPVRACFASAFRLAESDIKLAAYPRSAFYQRYPAAKPARPASWRPRLILYAPSWRDGGTKQGLDTLLPAATLAPMLERLNATLLLRLHPNDVKKGIKLPSHPQIVDISSREDVYDLLPELSLLISDYSSLYIDALLFDVPLAFYRFDEAEYMQCCRNAYHFADALEPPGPVVRTPDELIALLQQQDCLTKAGSAELRHRHRQLYWQEPLADPFAIIETELGLTTAENQPEVGCSHPSDSLS</sequence>
<keyword evidence="6" id="KW-0472">Membrane</keyword>
<evidence type="ECO:0000256" key="3">
    <source>
        <dbReference type="ARBA" id="ARBA00022475"/>
    </source>
</evidence>
<dbReference type="PANTHER" id="PTHR37316:SF3">
    <property type="entry name" value="TEICHOIC ACID GLYCEROL-PHOSPHATE TRANSFERASE"/>
    <property type="match status" value="1"/>
</dbReference>
<accession>A0ABM7DB56</accession>
<dbReference type="Proteomes" id="UP000278437">
    <property type="component" value="Chromosome"/>
</dbReference>
<evidence type="ECO:0000256" key="6">
    <source>
        <dbReference type="ARBA" id="ARBA00023136"/>
    </source>
</evidence>
<evidence type="ECO:0000256" key="4">
    <source>
        <dbReference type="ARBA" id="ARBA00022679"/>
    </source>
</evidence>
<evidence type="ECO:0000313" key="7">
    <source>
        <dbReference type="EMBL" id="AZQ11087.1"/>
    </source>
</evidence>
<dbReference type="InterPro" id="IPR043149">
    <property type="entry name" value="TagF_N"/>
</dbReference>
<comment type="subcellular location">
    <subcellularLocation>
        <location evidence="1">Cell membrane</location>
        <topology evidence="1">Peripheral membrane protein</topology>
    </subcellularLocation>
</comment>
<dbReference type="PANTHER" id="PTHR37316">
    <property type="entry name" value="TEICHOIC ACID GLYCEROL-PHOSPHATE PRIMASE"/>
    <property type="match status" value="1"/>
</dbReference>
<reference evidence="8" key="1">
    <citation type="submission" date="2017-03" db="EMBL/GenBank/DDBJ databases">
        <title>Full genome sequence of a non-lethal Shewanella isolate that potentiates virulence of Vibio parahaemolyticus causing acute hepatopancreatic necrosis disease (AHPND) in shrimp.</title>
        <authorList>
            <person name="Prachumwat A."/>
            <person name="Sritunyalucksana K."/>
        </authorList>
    </citation>
    <scope>NUCLEOTIDE SEQUENCE [LARGE SCALE GENOMIC DNA]</scope>
    <source>
        <strain evidence="8">TH2012</strain>
    </source>
</reference>
<gene>
    <name evidence="7" type="primary">tagF</name>
    <name evidence="7" type="ORF">STH12_01999</name>
</gene>
<evidence type="ECO:0000256" key="2">
    <source>
        <dbReference type="ARBA" id="ARBA00010488"/>
    </source>
</evidence>
<dbReference type="InterPro" id="IPR043148">
    <property type="entry name" value="TagF_C"/>
</dbReference>
<keyword evidence="4 7" id="KW-0808">Transferase</keyword>
<dbReference type="InterPro" id="IPR007554">
    <property type="entry name" value="Glycerophosphate_synth"/>
</dbReference>
<dbReference type="InterPro" id="IPR051612">
    <property type="entry name" value="Teichoic_Acid_Biosynth"/>
</dbReference>
<evidence type="ECO:0000256" key="1">
    <source>
        <dbReference type="ARBA" id="ARBA00004202"/>
    </source>
</evidence>
<comment type="similarity">
    <text evidence="2">Belongs to the CDP-glycerol glycerophosphotransferase family.</text>
</comment>
<dbReference type="GO" id="GO:0047355">
    <property type="term" value="F:CDP-glycerol glycerophosphotransferase activity"/>
    <property type="evidence" value="ECO:0007669"/>
    <property type="project" value="UniProtKB-EC"/>
</dbReference>
<evidence type="ECO:0000256" key="5">
    <source>
        <dbReference type="ARBA" id="ARBA00022944"/>
    </source>
</evidence>
<name>A0ABM7DB56_9GAMM</name>
<dbReference type="EC" id="2.7.8.12" evidence="7"/>
<dbReference type="Gene3D" id="3.40.50.11820">
    <property type="match status" value="1"/>
</dbReference>
<dbReference type="RefSeq" id="WP_126167395.1">
    <property type="nucleotide sequence ID" value="NZ_CP020373.1"/>
</dbReference>
<keyword evidence="5" id="KW-0777">Teichoic acid biosynthesis</keyword>
<proteinExistence type="inferred from homology"/>
<dbReference type="EMBL" id="CP020373">
    <property type="protein sequence ID" value="AZQ11087.1"/>
    <property type="molecule type" value="Genomic_DNA"/>
</dbReference>
<dbReference type="Gene3D" id="3.40.50.12580">
    <property type="match status" value="1"/>
</dbReference>